<dbReference type="SMART" id="SM00342">
    <property type="entry name" value="HTH_ARAC"/>
    <property type="match status" value="1"/>
</dbReference>
<dbReference type="InterPro" id="IPR009057">
    <property type="entry name" value="Homeodomain-like_sf"/>
</dbReference>
<dbReference type="CDD" id="cd02208">
    <property type="entry name" value="cupin_RmlC-like"/>
    <property type="match status" value="1"/>
</dbReference>
<dbReference type="InterPro" id="IPR011051">
    <property type="entry name" value="RmlC_Cupin_sf"/>
</dbReference>
<dbReference type="SUPFAM" id="SSF46689">
    <property type="entry name" value="Homeodomain-like"/>
    <property type="match status" value="2"/>
</dbReference>
<reference evidence="5 6" key="1">
    <citation type="submission" date="2020-01" db="EMBL/GenBank/DDBJ databases">
        <title>Leptobacterium flavescens.</title>
        <authorList>
            <person name="Wang G."/>
        </authorList>
    </citation>
    <scope>NUCLEOTIDE SEQUENCE [LARGE SCALE GENOMIC DNA]</scope>
    <source>
        <strain evidence="5 6">KCTC 22160</strain>
    </source>
</reference>
<feature type="domain" description="HTH araC/xylS-type" evidence="4">
    <location>
        <begin position="142"/>
        <end position="241"/>
    </location>
</feature>
<dbReference type="InterPro" id="IPR003313">
    <property type="entry name" value="AraC-bd"/>
</dbReference>
<dbReference type="PANTHER" id="PTHR43280">
    <property type="entry name" value="ARAC-FAMILY TRANSCRIPTIONAL REGULATOR"/>
    <property type="match status" value="1"/>
</dbReference>
<sequence>MECATIYYDRMHYFPMHLHPDRYTFSYIISGSANLVCNNSEFVLKPDTLVIIPPYVAHQTLIKHFFHYNVIRVPVPFSFNNLNNNQLGLTIIENSTLYKNHFNYWFDLIRANMAEGTEIPDVFKHFLTGQGSSLTKSEVLIKKSIMHLEKNYNRTLPVEELSDLVHLSESHFQRLFKKTIGISPSRYLQNLRIEKAKEYIYIRDRNSFTDIAYDTGFFDQSHFNKYFKINVGMIPKRYADLVKNDRILQF</sequence>
<dbReference type="EMBL" id="JAABOO010000002">
    <property type="protein sequence ID" value="NER13533.1"/>
    <property type="molecule type" value="Genomic_DNA"/>
</dbReference>
<comment type="caution">
    <text evidence="5">The sequence shown here is derived from an EMBL/GenBank/DDBJ whole genome shotgun (WGS) entry which is preliminary data.</text>
</comment>
<dbReference type="Gene3D" id="1.10.10.60">
    <property type="entry name" value="Homeodomain-like"/>
    <property type="match status" value="2"/>
</dbReference>
<evidence type="ECO:0000313" key="6">
    <source>
        <dbReference type="Proteomes" id="UP000468581"/>
    </source>
</evidence>
<dbReference type="Gene3D" id="2.60.120.10">
    <property type="entry name" value="Jelly Rolls"/>
    <property type="match status" value="1"/>
</dbReference>
<proteinExistence type="predicted"/>
<dbReference type="Proteomes" id="UP000468581">
    <property type="component" value="Unassembled WGS sequence"/>
</dbReference>
<organism evidence="5 6">
    <name type="scientific">Leptobacterium flavescens</name>
    <dbReference type="NCBI Taxonomy" id="472055"/>
    <lineage>
        <taxon>Bacteria</taxon>
        <taxon>Pseudomonadati</taxon>
        <taxon>Bacteroidota</taxon>
        <taxon>Flavobacteriia</taxon>
        <taxon>Flavobacteriales</taxon>
        <taxon>Flavobacteriaceae</taxon>
        <taxon>Leptobacterium</taxon>
    </lineage>
</organism>
<keyword evidence="3" id="KW-0804">Transcription</keyword>
<dbReference type="PROSITE" id="PS01124">
    <property type="entry name" value="HTH_ARAC_FAMILY_2"/>
    <property type="match status" value="1"/>
</dbReference>
<accession>A0A6P0URP1</accession>
<dbReference type="PANTHER" id="PTHR43280:SF2">
    <property type="entry name" value="HTH-TYPE TRANSCRIPTIONAL REGULATOR EXSA"/>
    <property type="match status" value="1"/>
</dbReference>
<name>A0A6P0URP1_9FLAO</name>
<dbReference type="Pfam" id="PF12833">
    <property type="entry name" value="HTH_18"/>
    <property type="match status" value="1"/>
</dbReference>
<keyword evidence="1" id="KW-0805">Transcription regulation</keyword>
<evidence type="ECO:0000256" key="1">
    <source>
        <dbReference type="ARBA" id="ARBA00023015"/>
    </source>
</evidence>
<evidence type="ECO:0000259" key="4">
    <source>
        <dbReference type="PROSITE" id="PS01124"/>
    </source>
</evidence>
<dbReference type="RefSeq" id="WP_163606569.1">
    <property type="nucleotide sequence ID" value="NZ_JAABOO010000002.1"/>
</dbReference>
<dbReference type="GO" id="GO:0003700">
    <property type="term" value="F:DNA-binding transcription factor activity"/>
    <property type="evidence" value="ECO:0007669"/>
    <property type="project" value="InterPro"/>
</dbReference>
<keyword evidence="2" id="KW-0238">DNA-binding</keyword>
<dbReference type="AlphaFoldDB" id="A0A6P0URP1"/>
<dbReference type="Pfam" id="PF02311">
    <property type="entry name" value="AraC_binding"/>
    <property type="match status" value="1"/>
</dbReference>
<protein>
    <submittedName>
        <fullName evidence="5">Helix-turn-helix domain-containing protein</fullName>
    </submittedName>
</protein>
<dbReference type="GO" id="GO:0043565">
    <property type="term" value="F:sequence-specific DNA binding"/>
    <property type="evidence" value="ECO:0007669"/>
    <property type="project" value="InterPro"/>
</dbReference>
<evidence type="ECO:0000313" key="5">
    <source>
        <dbReference type="EMBL" id="NER13533.1"/>
    </source>
</evidence>
<dbReference type="SUPFAM" id="SSF51182">
    <property type="entry name" value="RmlC-like cupins"/>
    <property type="match status" value="1"/>
</dbReference>
<dbReference type="InterPro" id="IPR018060">
    <property type="entry name" value="HTH_AraC"/>
</dbReference>
<dbReference type="InterPro" id="IPR014710">
    <property type="entry name" value="RmlC-like_jellyroll"/>
</dbReference>
<evidence type="ECO:0000256" key="3">
    <source>
        <dbReference type="ARBA" id="ARBA00023163"/>
    </source>
</evidence>
<evidence type="ECO:0000256" key="2">
    <source>
        <dbReference type="ARBA" id="ARBA00023125"/>
    </source>
</evidence>
<gene>
    <name evidence="5" type="ORF">GWK08_08805</name>
</gene>
<keyword evidence="6" id="KW-1185">Reference proteome</keyword>